<dbReference type="SMART" id="SM00034">
    <property type="entry name" value="CLECT"/>
    <property type="match status" value="2"/>
</dbReference>
<sequence length="329" mass="36808">MKTLVCILLAVLLVANVEGSLEIPKDYRRPEPYPGQCDSPFTAVTGGHCYFRSYRLLRLSWGDAQSACKQLHPRGTLAEFESVDEILDATLFLMDSNNCSDWQEGASDAGPWIGGLEISNSNEFMWASSNTSILYTNWNTGEPNSPGFEDGIALNCAANFEWQDVAAEVNLSFLCEIPPNAPTVALTCPEGFILLGESCYAVNTENMSWDDSQTYCGSLAPGGKLIEIETAEEFYAVFTYLRENPPWLCDGYWIGAEEREGSNYFEWASTRWPVLFYNWQPNEPDDSPAGDALWVYCSVDWQWGDRNKSWGFRQICEAPPTEEAVDSSN</sequence>
<dbReference type="AlphaFoldDB" id="A0A7R8ZPC1"/>
<dbReference type="PROSITE" id="PS50041">
    <property type="entry name" value="C_TYPE_LECTIN_2"/>
    <property type="match status" value="2"/>
</dbReference>
<protein>
    <submittedName>
        <fullName evidence="1">Uncharacterized protein</fullName>
    </submittedName>
</protein>
<dbReference type="OrthoDB" id="6331336at2759"/>
<dbReference type="InterPro" id="IPR016187">
    <property type="entry name" value="CTDL_fold"/>
</dbReference>
<dbReference type="EMBL" id="OB661100">
    <property type="protein sequence ID" value="CAD7227314.1"/>
    <property type="molecule type" value="Genomic_DNA"/>
</dbReference>
<name>A0A7R8ZPC1_9CRUS</name>
<dbReference type="Pfam" id="PF00059">
    <property type="entry name" value="Lectin_C"/>
    <property type="match status" value="2"/>
</dbReference>
<dbReference type="PANTHER" id="PTHR22803">
    <property type="entry name" value="MANNOSE, PHOSPHOLIPASE, LECTIN RECEPTOR RELATED"/>
    <property type="match status" value="1"/>
</dbReference>
<proteinExistence type="predicted"/>
<dbReference type="InterPro" id="IPR016186">
    <property type="entry name" value="C-type_lectin-like/link_sf"/>
</dbReference>
<dbReference type="CDD" id="cd00037">
    <property type="entry name" value="CLECT"/>
    <property type="match status" value="2"/>
</dbReference>
<gene>
    <name evidence="1" type="ORF">CTOB1V02_LOCUS5222</name>
</gene>
<dbReference type="InterPro" id="IPR050111">
    <property type="entry name" value="C-type_lectin/snaclec_domain"/>
</dbReference>
<accession>A0A7R8ZPC1</accession>
<dbReference type="InterPro" id="IPR001304">
    <property type="entry name" value="C-type_lectin-like"/>
</dbReference>
<dbReference type="Gene3D" id="3.10.100.10">
    <property type="entry name" value="Mannose-Binding Protein A, subunit A"/>
    <property type="match status" value="2"/>
</dbReference>
<evidence type="ECO:0000313" key="1">
    <source>
        <dbReference type="EMBL" id="CAD7227314.1"/>
    </source>
</evidence>
<reference evidence="1" key="1">
    <citation type="submission" date="2020-11" db="EMBL/GenBank/DDBJ databases">
        <authorList>
            <person name="Tran Van P."/>
        </authorList>
    </citation>
    <scope>NUCLEOTIDE SEQUENCE</scope>
</reference>
<dbReference type="SUPFAM" id="SSF56436">
    <property type="entry name" value="C-type lectin-like"/>
    <property type="match status" value="2"/>
</dbReference>
<organism evidence="1">
    <name type="scientific">Cyprideis torosa</name>
    <dbReference type="NCBI Taxonomy" id="163714"/>
    <lineage>
        <taxon>Eukaryota</taxon>
        <taxon>Metazoa</taxon>
        <taxon>Ecdysozoa</taxon>
        <taxon>Arthropoda</taxon>
        <taxon>Crustacea</taxon>
        <taxon>Oligostraca</taxon>
        <taxon>Ostracoda</taxon>
        <taxon>Podocopa</taxon>
        <taxon>Podocopida</taxon>
        <taxon>Cytherocopina</taxon>
        <taxon>Cytheroidea</taxon>
        <taxon>Cytherideidae</taxon>
        <taxon>Cyprideis</taxon>
    </lineage>
</organism>